<feature type="chain" id="PRO_5001998257" description="Putative auto-transporter adhesin head GIN domain-containing protein" evidence="1">
    <location>
        <begin position="22"/>
        <end position="285"/>
    </location>
</feature>
<dbReference type="InterPro" id="IPR021255">
    <property type="entry name" value="DUF2807"/>
</dbReference>
<gene>
    <name evidence="3" type="ORF">HR08_02910</name>
</gene>
<evidence type="ECO:0000259" key="2">
    <source>
        <dbReference type="Pfam" id="PF10988"/>
    </source>
</evidence>
<dbReference type="EMBL" id="JRAI01000021">
    <property type="protein sequence ID" value="KGN86929.1"/>
    <property type="molecule type" value="Genomic_DNA"/>
</dbReference>
<reference evidence="3 4" key="1">
    <citation type="submission" date="2014-08" db="EMBL/GenBank/DDBJ databases">
        <title>Porphyromonas gulae strain:COT-052_OH1451 Genome sequencing.</title>
        <authorList>
            <person name="Wallis C."/>
            <person name="Deusch O."/>
            <person name="O'Flynn C."/>
            <person name="Davis I."/>
            <person name="Jospin G."/>
            <person name="Darling A.E."/>
            <person name="Coil D.A."/>
            <person name="Alexiev A."/>
            <person name="Horsfall A."/>
            <person name="Kirkwood N."/>
            <person name="Harris S."/>
            <person name="Eisen J.A."/>
        </authorList>
    </citation>
    <scope>NUCLEOTIDE SEQUENCE [LARGE SCALE GENOMIC DNA]</scope>
    <source>
        <strain evidence="4">COT-052 OH1451</strain>
    </source>
</reference>
<dbReference type="Pfam" id="PF10988">
    <property type="entry name" value="DUF2807"/>
    <property type="match status" value="2"/>
</dbReference>
<keyword evidence="1" id="KW-0732">Signal</keyword>
<feature type="domain" description="Putative auto-transporter adhesin head GIN" evidence="2">
    <location>
        <begin position="44"/>
        <end position="166"/>
    </location>
</feature>
<proteinExistence type="predicted"/>
<name>A0A0A2EDQ9_9PORP</name>
<dbReference type="STRING" id="111105.HR09_02710"/>
<accession>A0A0A2EDQ9</accession>
<evidence type="ECO:0000313" key="3">
    <source>
        <dbReference type="EMBL" id="KGN86929.1"/>
    </source>
</evidence>
<dbReference type="OrthoDB" id="1119107at2"/>
<dbReference type="PANTHER" id="PTHR39200">
    <property type="entry name" value="HYPOTHETICAL EXPORTED PROTEIN"/>
    <property type="match status" value="1"/>
</dbReference>
<evidence type="ECO:0000313" key="4">
    <source>
        <dbReference type="Proteomes" id="UP000030130"/>
    </source>
</evidence>
<dbReference type="Gene3D" id="2.160.20.120">
    <property type="match status" value="2"/>
</dbReference>
<comment type="caution">
    <text evidence="3">The sequence shown here is derived from an EMBL/GenBank/DDBJ whole genome shotgun (WGS) entry which is preliminary data.</text>
</comment>
<dbReference type="PANTHER" id="PTHR39200:SF1">
    <property type="entry name" value="AUTO-TRANSPORTER ADHESIN HEAD GIN DOMAIN-CONTAINING PROTEIN-RELATED"/>
    <property type="match status" value="1"/>
</dbReference>
<feature type="domain" description="Putative auto-transporter adhesin head GIN" evidence="2">
    <location>
        <begin position="171"/>
        <end position="267"/>
    </location>
</feature>
<dbReference type="AlphaFoldDB" id="A0A0A2EDQ9"/>
<protein>
    <recommendedName>
        <fullName evidence="2">Putative auto-transporter adhesin head GIN domain-containing protein</fullName>
    </recommendedName>
</protein>
<dbReference type="eggNOG" id="COG3595">
    <property type="taxonomic scope" value="Bacteria"/>
</dbReference>
<dbReference type="Proteomes" id="UP000030130">
    <property type="component" value="Unassembled WGS sequence"/>
</dbReference>
<sequence length="285" mass="30353">MKTKRFFLLAIIALCAMQASLGLDLQKRVKGNEQVVTEDRLAEAFNGLFASGSIDIQIKYSSIQAPLRIEAESNIVPLIKTSVKKGILYIEFEKRRSISPNGPVRVIISVPELKTITLDGSGNLIFGSGFDQSSLEATLNGSGSINFIDTKVEQLDITVNGSGDLRGSIFAYKDIRMNLKGSGNIILSVGDTKTIRANMKGSGGIQLTGKASNTTLRSSGSGMFDCQSLTTDHADIKMSGSGGGRLSVTKKISVNLSGSAGFTCHGKAKIGSYKIGRSSSFRMQP</sequence>
<dbReference type="RefSeq" id="WP_026292186.1">
    <property type="nucleotide sequence ID" value="NZ_CALUCC010000298.1"/>
</dbReference>
<feature type="signal peptide" evidence="1">
    <location>
        <begin position="1"/>
        <end position="21"/>
    </location>
</feature>
<organism evidence="3 4">
    <name type="scientific">Porphyromonas gulae</name>
    <dbReference type="NCBI Taxonomy" id="111105"/>
    <lineage>
        <taxon>Bacteria</taxon>
        <taxon>Pseudomonadati</taxon>
        <taxon>Bacteroidota</taxon>
        <taxon>Bacteroidia</taxon>
        <taxon>Bacteroidales</taxon>
        <taxon>Porphyromonadaceae</taxon>
        <taxon>Porphyromonas</taxon>
    </lineage>
</organism>
<evidence type="ECO:0000256" key="1">
    <source>
        <dbReference type="SAM" id="SignalP"/>
    </source>
</evidence>